<gene>
    <name evidence="3" type="ORF">RsTaC01_0864</name>
</gene>
<evidence type="ECO:0000256" key="1">
    <source>
        <dbReference type="ARBA" id="ARBA00009981"/>
    </source>
</evidence>
<comment type="function">
    <text evidence="2">Antitoxin component of a type II toxin-antitoxin (TA) system.</text>
</comment>
<dbReference type="InterPro" id="IPR006442">
    <property type="entry name" value="Antitoxin_Phd/YefM"/>
</dbReference>
<reference evidence="3" key="1">
    <citation type="journal article" date="2023" name="ISME J.">
        <title>Emergence of putative energy parasites within Clostridia revealed by genome analysis of a novel endosymbiotic clade.</title>
        <authorList>
            <person name="Takahashi K."/>
            <person name="Kuwahara H."/>
            <person name="Horikawa Y."/>
            <person name="Izawa K."/>
            <person name="Kato D."/>
            <person name="Inagaki T."/>
            <person name="Yuki M."/>
            <person name="Ohkuma M."/>
            <person name="Hongoh Y."/>
        </authorList>
    </citation>
    <scope>NUCLEOTIDE SEQUENCE</scope>
    <source>
        <strain evidence="3">RsTa-C01</strain>
    </source>
</reference>
<evidence type="ECO:0000256" key="2">
    <source>
        <dbReference type="RuleBase" id="RU362080"/>
    </source>
</evidence>
<organism evidence="3">
    <name type="scientific">Candidatus Paraimprobicoccus trichonymphae</name>
    <dbReference type="NCBI Taxonomy" id="3033793"/>
    <lineage>
        <taxon>Bacteria</taxon>
        <taxon>Bacillati</taxon>
        <taxon>Bacillota</taxon>
        <taxon>Clostridia</taxon>
        <taxon>Candidatus Paraimprobicoccus</taxon>
    </lineage>
</organism>
<dbReference type="Proteomes" id="UP001335720">
    <property type="component" value="Chromosome"/>
</dbReference>
<comment type="similarity">
    <text evidence="1 2">Belongs to the phD/YefM antitoxin family.</text>
</comment>
<accession>A0AA48L1K6</accession>
<dbReference type="EMBL" id="AP027925">
    <property type="protein sequence ID" value="BED92940.1"/>
    <property type="molecule type" value="Genomic_DNA"/>
</dbReference>
<protein>
    <recommendedName>
        <fullName evidence="2">Antitoxin</fullName>
    </recommendedName>
</protein>
<proteinExistence type="inferred from homology"/>
<evidence type="ECO:0000313" key="3">
    <source>
        <dbReference type="EMBL" id="BED92940.1"/>
    </source>
</evidence>
<dbReference type="Gene3D" id="3.40.1620.10">
    <property type="entry name" value="YefM-like domain"/>
    <property type="match status" value="1"/>
</dbReference>
<dbReference type="Pfam" id="PF02604">
    <property type="entry name" value="PhdYeFM_antitox"/>
    <property type="match status" value="1"/>
</dbReference>
<dbReference type="AlphaFoldDB" id="A0AA48L1K6"/>
<dbReference type="KEGG" id="ptrh:RsTaC01_0864"/>
<dbReference type="InterPro" id="IPR036165">
    <property type="entry name" value="YefM-like_sf"/>
</dbReference>
<name>A0AA48L1K6_9FIRM</name>
<dbReference type="SUPFAM" id="SSF143120">
    <property type="entry name" value="YefM-like"/>
    <property type="match status" value="1"/>
</dbReference>
<sequence length="82" mass="9521">MYNINITKARDNLYNLVNMAIEDNEIINISTKNGNAILVNETDYNSVIETLYLSSDIEYKKSLLDAKNTPLEEYVDEEKVEW</sequence>